<evidence type="ECO:0008006" key="3">
    <source>
        <dbReference type="Google" id="ProtNLM"/>
    </source>
</evidence>
<evidence type="ECO:0000313" key="1">
    <source>
        <dbReference type="EMBL" id="MCP2313097.1"/>
    </source>
</evidence>
<dbReference type="EMBL" id="JAMZDX010000006">
    <property type="protein sequence ID" value="MCP2313097.1"/>
    <property type="molecule type" value="Genomic_DNA"/>
</dbReference>
<dbReference type="RefSeq" id="WP_253802656.1">
    <property type="nucleotide sequence ID" value="NZ_BAAAUB010000064.1"/>
</dbReference>
<comment type="caution">
    <text evidence="1">The sequence shown here is derived from an EMBL/GenBank/DDBJ whole genome shotgun (WGS) entry which is preliminary data.</text>
</comment>
<organism evidence="1 2">
    <name type="scientific">Kitasatospora paracochleata</name>
    <dbReference type="NCBI Taxonomy" id="58354"/>
    <lineage>
        <taxon>Bacteria</taxon>
        <taxon>Bacillati</taxon>
        <taxon>Actinomycetota</taxon>
        <taxon>Actinomycetes</taxon>
        <taxon>Kitasatosporales</taxon>
        <taxon>Streptomycetaceae</taxon>
        <taxon>Kitasatospora</taxon>
    </lineage>
</organism>
<dbReference type="Pfam" id="PF14435">
    <property type="entry name" value="SUKH-4"/>
    <property type="match status" value="1"/>
</dbReference>
<proteinExistence type="predicted"/>
<name>A0ABT1J6N2_9ACTN</name>
<protein>
    <recommendedName>
        <fullName evidence="3">SUKH-4 immunity protein of toxin-antitoxin system</fullName>
    </recommendedName>
</protein>
<gene>
    <name evidence="1" type="ORF">FHR36_006278</name>
</gene>
<reference evidence="1 2" key="1">
    <citation type="submission" date="2022-06" db="EMBL/GenBank/DDBJ databases">
        <title>Sequencing the genomes of 1000 actinobacteria strains.</title>
        <authorList>
            <person name="Klenk H.-P."/>
        </authorList>
    </citation>
    <scope>NUCLEOTIDE SEQUENCE [LARGE SCALE GENOMIC DNA]</scope>
    <source>
        <strain evidence="1 2">DSM 41656</strain>
    </source>
</reference>
<dbReference type="InterPro" id="IPR025851">
    <property type="entry name" value="SUKH-4"/>
</dbReference>
<sequence>MTPDQPDLPNEPVTRAELERVYGADGLVRVAPERVPAAVADPGARAFLTAIGLPTAPGAVVRPDEALLAGAPRLLAEHCAPGKPDEAYPGLPGGGAAMVVLGHYGSGLFVLDGGSGAVHALAPHEDAAVNGRPAHRDLHSLARCLLAFGGRELWLLSDLMDPDTADWCRAHFPEFAELCPVRDEEEDDFFLDEDEEEELRARLPDVDEVLDGLAAALRRIEPGITDQPVWQEVLHNFRHGY</sequence>
<accession>A0ABT1J6N2</accession>
<keyword evidence="2" id="KW-1185">Reference proteome</keyword>
<evidence type="ECO:0000313" key="2">
    <source>
        <dbReference type="Proteomes" id="UP001206483"/>
    </source>
</evidence>
<dbReference type="Proteomes" id="UP001206483">
    <property type="component" value="Unassembled WGS sequence"/>
</dbReference>